<accession>A0A4R6DX20</accession>
<dbReference type="OrthoDB" id="9787636at2"/>
<dbReference type="InterPro" id="IPR036390">
    <property type="entry name" value="WH_DNA-bd_sf"/>
</dbReference>
<dbReference type="InterPro" id="IPR000835">
    <property type="entry name" value="HTH_MarR-typ"/>
</dbReference>
<organism evidence="5 6">
    <name type="scientific">Azoarcus indigens</name>
    <dbReference type="NCBI Taxonomy" id="29545"/>
    <lineage>
        <taxon>Bacteria</taxon>
        <taxon>Pseudomonadati</taxon>
        <taxon>Pseudomonadota</taxon>
        <taxon>Betaproteobacteria</taxon>
        <taxon>Rhodocyclales</taxon>
        <taxon>Zoogloeaceae</taxon>
        <taxon>Azoarcus</taxon>
    </lineage>
</organism>
<dbReference type="GO" id="GO:0006950">
    <property type="term" value="P:response to stress"/>
    <property type="evidence" value="ECO:0007669"/>
    <property type="project" value="TreeGrafter"/>
</dbReference>
<dbReference type="Proteomes" id="UP000295129">
    <property type="component" value="Unassembled WGS sequence"/>
</dbReference>
<dbReference type="InterPro" id="IPR039422">
    <property type="entry name" value="MarR/SlyA-like"/>
</dbReference>
<dbReference type="InterPro" id="IPR023187">
    <property type="entry name" value="Tscrpt_reg_MarR-type_CS"/>
</dbReference>
<evidence type="ECO:0000256" key="3">
    <source>
        <dbReference type="ARBA" id="ARBA00023163"/>
    </source>
</evidence>
<keyword evidence="1" id="KW-0805">Transcription regulation</keyword>
<evidence type="ECO:0000313" key="5">
    <source>
        <dbReference type="EMBL" id="TDN48918.1"/>
    </source>
</evidence>
<keyword evidence="6" id="KW-1185">Reference proteome</keyword>
<gene>
    <name evidence="5" type="ORF">C7389_11339</name>
</gene>
<dbReference type="InterPro" id="IPR036388">
    <property type="entry name" value="WH-like_DNA-bd_sf"/>
</dbReference>
<dbReference type="GO" id="GO:0003677">
    <property type="term" value="F:DNA binding"/>
    <property type="evidence" value="ECO:0007669"/>
    <property type="project" value="UniProtKB-KW"/>
</dbReference>
<reference evidence="5 6" key="1">
    <citation type="submission" date="2019-03" db="EMBL/GenBank/DDBJ databases">
        <title>Genomic Encyclopedia of Type Strains, Phase IV (KMG-IV): sequencing the most valuable type-strain genomes for metagenomic binning, comparative biology and taxonomic classification.</title>
        <authorList>
            <person name="Goeker M."/>
        </authorList>
    </citation>
    <scope>NUCLEOTIDE SEQUENCE [LARGE SCALE GENOMIC DNA]</scope>
    <source>
        <strain evidence="5 6">DSM 12121</strain>
    </source>
</reference>
<dbReference type="PRINTS" id="PR00598">
    <property type="entry name" value="HTHMARR"/>
</dbReference>
<evidence type="ECO:0000313" key="6">
    <source>
        <dbReference type="Proteomes" id="UP000295129"/>
    </source>
</evidence>
<dbReference type="PROSITE" id="PS01117">
    <property type="entry name" value="HTH_MARR_1"/>
    <property type="match status" value="1"/>
</dbReference>
<keyword evidence="3" id="KW-0804">Transcription</keyword>
<sequence>MNEITSNPAQGLEQKYLALLDEANRRQLPDVDGIRLCFQLLSVAAAIDRDCAVLLAPHGLSEGRFILLFLLDAAERGLPPNLLAERAGVSRATVTGLVDGLEREGLVARRAELADRRSLAVCLTPAGKRLARRLFAQHAQWIAGLLGDIGAEERRVLSDLLARVAARTGAVAAGEAQR</sequence>
<dbReference type="PANTHER" id="PTHR33164">
    <property type="entry name" value="TRANSCRIPTIONAL REGULATOR, MARR FAMILY"/>
    <property type="match status" value="1"/>
</dbReference>
<evidence type="ECO:0000256" key="1">
    <source>
        <dbReference type="ARBA" id="ARBA00023015"/>
    </source>
</evidence>
<evidence type="ECO:0000259" key="4">
    <source>
        <dbReference type="PROSITE" id="PS50995"/>
    </source>
</evidence>
<dbReference type="EMBL" id="SNVV01000013">
    <property type="protein sequence ID" value="TDN48918.1"/>
    <property type="molecule type" value="Genomic_DNA"/>
</dbReference>
<dbReference type="GO" id="GO:0003700">
    <property type="term" value="F:DNA-binding transcription factor activity"/>
    <property type="evidence" value="ECO:0007669"/>
    <property type="project" value="InterPro"/>
</dbReference>
<dbReference type="RefSeq" id="WP_133592989.1">
    <property type="nucleotide sequence ID" value="NZ_SNVV01000013.1"/>
</dbReference>
<dbReference type="Pfam" id="PF12802">
    <property type="entry name" value="MarR_2"/>
    <property type="match status" value="1"/>
</dbReference>
<dbReference type="Gene3D" id="1.10.10.10">
    <property type="entry name" value="Winged helix-like DNA-binding domain superfamily/Winged helix DNA-binding domain"/>
    <property type="match status" value="1"/>
</dbReference>
<name>A0A4R6DX20_9RHOO</name>
<evidence type="ECO:0000256" key="2">
    <source>
        <dbReference type="ARBA" id="ARBA00023125"/>
    </source>
</evidence>
<proteinExistence type="predicted"/>
<dbReference type="SMART" id="SM00347">
    <property type="entry name" value="HTH_MARR"/>
    <property type="match status" value="1"/>
</dbReference>
<dbReference type="PANTHER" id="PTHR33164:SF43">
    <property type="entry name" value="HTH-TYPE TRANSCRIPTIONAL REPRESSOR YETL"/>
    <property type="match status" value="1"/>
</dbReference>
<keyword evidence="2 5" id="KW-0238">DNA-binding</keyword>
<dbReference type="PROSITE" id="PS50995">
    <property type="entry name" value="HTH_MARR_2"/>
    <property type="match status" value="1"/>
</dbReference>
<feature type="domain" description="HTH marR-type" evidence="4">
    <location>
        <begin position="33"/>
        <end position="166"/>
    </location>
</feature>
<dbReference type="AlphaFoldDB" id="A0A4R6DX20"/>
<comment type="caution">
    <text evidence="5">The sequence shown here is derived from an EMBL/GenBank/DDBJ whole genome shotgun (WGS) entry which is preliminary data.</text>
</comment>
<protein>
    <submittedName>
        <fullName evidence="5">DNA-binding MarR family transcriptional regulator</fullName>
    </submittedName>
</protein>
<dbReference type="SUPFAM" id="SSF46785">
    <property type="entry name" value="Winged helix' DNA-binding domain"/>
    <property type="match status" value="1"/>
</dbReference>